<sequence length="230" mass="25837">MPKLSLSKPVKLSTRIHKEFQGLLIAGEFKPGEKLRVADLVEQTGTSITPVREALIQLVSESAVEMYSPRAFAIPALSLERYQEIRAMRIELERIATEAATPHLRPDEIERLQKLHNAFVAAEETRDGKSTLNNNREFHFLIYRAAKMPVLLATIERLWAMMGPILNVFYEKMETDYTGAEEHLNILAALRAGDATKAGLAMQNDLRRGGASMEAYISQITEIGEADRDK</sequence>
<protein>
    <recommendedName>
        <fullName evidence="4">HTH gntR-type domain-containing protein</fullName>
    </recommendedName>
</protein>
<feature type="domain" description="HTH gntR-type" evidence="4">
    <location>
        <begin position="10"/>
        <end position="77"/>
    </location>
</feature>
<evidence type="ECO:0000256" key="2">
    <source>
        <dbReference type="ARBA" id="ARBA00023125"/>
    </source>
</evidence>
<dbReference type="Gene3D" id="1.20.120.530">
    <property type="entry name" value="GntR ligand-binding domain-like"/>
    <property type="match status" value="1"/>
</dbReference>
<evidence type="ECO:0000256" key="1">
    <source>
        <dbReference type="ARBA" id="ARBA00023015"/>
    </source>
</evidence>
<geneLocation type="plasmid" evidence="5 6">
    <name>unnamed1</name>
</geneLocation>
<dbReference type="GO" id="GO:0003677">
    <property type="term" value="F:DNA binding"/>
    <property type="evidence" value="ECO:0007669"/>
    <property type="project" value="UniProtKB-KW"/>
</dbReference>
<dbReference type="GO" id="GO:0003700">
    <property type="term" value="F:DNA-binding transcription factor activity"/>
    <property type="evidence" value="ECO:0007669"/>
    <property type="project" value="InterPro"/>
</dbReference>
<evidence type="ECO:0000313" key="5">
    <source>
        <dbReference type="EMBL" id="ANP42405.1"/>
    </source>
</evidence>
<dbReference type="Pfam" id="PF07729">
    <property type="entry name" value="FCD"/>
    <property type="match status" value="1"/>
</dbReference>
<dbReference type="AlphaFoldDB" id="A0A1B1A758"/>
<dbReference type="EMBL" id="CP015231">
    <property type="protein sequence ID" value="ANP42405.1"/>
    <property type="molecule type" value="Genomic_DNA"/>
</dbReference>
<dbReference type="PANTHER" id="PTHR43537">
    <property type="entry name" value="TRANSCRIPTIONAL REGULATOR, GNTR FAMILY"/>
    <property type="match status" value="1"/>
</dbReference>
<dbReference type="KEGG" id="rmb:K529_016640"/>
<organism evidence="5 6">
    <name type="scientific">Tritonibacter mobilis F1926</name>
    <dbReference type="NCBI Taxonomy" id="1265309"/>
    <lineage>
        <taxon>Bacteria</taxon>
        <taxon>Pseudomonadati</taxon>
        <taxon>Pseudomonadota</taxon>
        <taxon>Alphaproteobacteria</taxon>
        <taxon>Rhodobacterales</taxon>
        <taxon>Paracoccaceae</taxon>
        <taxon>Tritonibacter</taxon>
    </lineage>
</organism>
<evidence type="ECO:0000256" key="3">
    <source>
        <dbReference type="ARBA" id="ARBA00023163"/>
    </source>
</evidence>
<dbReference type="OrthoDB" id="9815654at2"/>
<proteinExistence type="predicted"/>
<dbReference type="InterPro" id="IPR008920">
    <property type="entry name" value="TF_FadR/GntR_C"/>
</dbReference>
<name>A0A1B1A758_9RHOB</name>
<keyword evidence="3" id="KW-0804">Transcription</keyword>
<reference evidence="5 6" key="1">
    <citation type="journal article" date="2016" name="ISME J.">
        <title>Global occurrence and heterogeneity of the Roseobacter-clade species Ruegeria mobilis.</title>
        <authorList>
            <person name="Sonnenschein E."/>
            <person name="Gram L."/>
        </authorList>
    </citation>
    <scope>NUCLEOTIDE SEQUENCE [LARGE SCALE GENOMIC DNA]</scope>
    <source>
        <strain evidence="5 6">F1926</strain>
        <plasmid evidence="5 6">unnamed1</plasmid>
    </source>
</reference>
<dbReference type="PANTHER" id="PTHR43537:SF39">
    <property type="entry name" value="HTH-TYPE TRANSCRIPTIONAL REGULATOR MCBR"/>
    <property type="match status" value="1"/>
</dbReference>
<dbReference type="SUPFAM" id="SSF46785">
    <property type="entry name" value="Winged helix' DNA-binding domain"/>
    <property type="match status" value="1"/>
</dbReference>
<dbReference type="GeneID" id="28251495"/>
<evidence type="ECO:0000259" key="4">
    <source>
        <dbReference type="PROSITE" id="PS50949"/>
    </source>
</evidence>
<dbReference type="InterPro" id="IPR036390">
    <property type="entry name" value="WH_DNA-bd_sf"/>
</dbReference>
<dbReference type="Proteomes" id="UP000013243">
    <property type="component" value="Plasmid unnamed1"/>
</dbReference>
<dbReference type="Pfam" id="PF00392">
    <property type="entry name" value="GntR"/>
    <property type="match status" value="1"/>
</dbReference>
<dbReference type="RefSeq" id="WP_005634482.1">
    <property type="nucleotide sequence ID" value="NZ_CP015231.1"/>
</dbReference>
<keyword evidence="5" id="KW-0614">Plasmid</keyword>
<dbReference type="InterPro" id="IPR036388">
    <property type="entry name" value="WH-like_DNA-bd_sf"/>
</dbReference>
<dbReference type="InterPro" id="IPR000524">
    <property type="entry name" value="Tscrpt_reg_HTH_GntR"/>
</dbReference>
<evidence type="ECO:0000313" key="6">
    <source>
        <dbReference type="Proteomes" id="UP000013243"/>
    </source>
</evidence>
<keyword evidence="2" id="KW-0238">DNA-binding</keyword>
<dbReference type="Gene3D" id="1.10.10.10">
    <property type="entry name" value="Winged helix-like DNA-binding domain superfamily/Winged helix DNA-binding domain"/>
    <property type="match status" value="1"/>
</dbReference>
<dbReference type="SUPFAM" id="SSF48008">
    <property type="entry name" value="GntR ligand-binding domain-like"/>
    <property type="match status" value="1"/>
</dbReference>
<keyword evidence="1" id="KW-0805">Transcription regulation</keyword>
<dbReference type="SMART" id="SM00895">
    <property type="entry name" value="FCD"/>
    <property type="match status" value="1"/>
</dbReference>
<dbReference type="InterPro" id="IPR011711">
    <property type="entry name" value="GntR_C"/>
</dbReference>
<gene>
    <name evidence="5" type="ORF">K529_016640</name>
</gene>
<dbReference type="PROSITE" id="PS50949">
    <property type="entry name" value="HTH_GNTR"/>
    <property type="match status" value="1"/>
</dbReference>
<accession>A0A1B1A758</accession>
<dbReference type="SMART" id="SM00345">
    <property type="entry name" value="HTH_GNTR"/>
    <property type="match status" value="1"/>
</dbReference>